<dbReference type="GO" id="GO:0005524">
    <property type="term" value="F:ATP binding"/>
    <property type="evidence" value="ECO:0007669"/>
    <property type="project" value="InterPro"/>
</dbReference>
<sequence>MNIKQKERRQERERLKDIFIDKLILDKFYIEELIGSGSYCYVFKASNTVQTVANQFKQQSNSSQNSKNTNKTVPNQQKSRQTSKDSIQTVFSQNSNKTKTMQKKIYAVKIEEKNQSVTRRLTLLREAKILKKMNNTRGFPILYHFQSQDNYSYMVTQLLGQSLKQLLQQYNRTFSITSVMLTACQSLNRLRDLHNKGYVHRDLNLGNLLIGNTEKTKEQIYLIDFGLSNSYKQKDGSHIPFRRGCGWVGTPTFMSINTHEGIEYSRRDDLISLFYILLYLAKGSLPWQRLCQVEDEEYKSELIAEKKRSINYYSYCQDMPFIFVKYYEYVSELNFYEYPNYDYLIGLFQDELIQRQNKAKQKICFDWSNPEQTKIYQVKKQNPEYSQSSRKIYICNQNSGQLSNSYRTSSQNSKYIQKSQQSQQKQQSLFGQKHKQLNQNENQVQQKQQLPLQNDIKQNSTINNPKISQFSEKQNFCSNKQIPHHNNNIRKKLELSDSISKLEKRHSKSGEFIRSFSSNDLDYFINDMHEKKNQKSANQALQLNQINILSPEIQQKQNEQKRNIMSEKPKKGILKQSTMGTIKQSKKSNDNNKKRQSRSPIFKLSEEEEKKTQYKMEKIDKIQEQLIKQQQQDLNSQDLSKKMKYKMQKTKESLILSRCSNISRGYDHILQQEQIDTQTEFSRYIFSDKYLNSRQDPNFCDNLFSEKNSNEVSLEIRKESVQFKTLSDLGESSEGTKNQDINNSLQQNIITNNTNQNCFKNSNKIMILYISNTI</sequence>
<name>A0A0V0QMV9_PSEPJ</name>
<dbReference type="GO" id="GO:0004672">
    <property type="term" value="F:protein kinase activity"/>
    <property type="evidence" value="ECO:0007669"/>
    <property type="project" value="InterPro"/>
</dbReference>
<dbReference type="InterPro" id="IPR050235">
    <property type="entry name" value="CK1_Ser-Thr_kinase"/>
</dbReference>
<feature type="region of interest" description="Disordered" evidence="2">
    <location>
        <begin position="56"/>
        <end position="93"/>
    </location>
</feature>
<comment type="caution">
    <text evidence="4">The sequence shown here is derived from an EMBL/GenBank/DDBJ whole genome shotgun (WGS) entry which is preliminary data.</text>
</comment>
<evidence type="ECO:0000256" key="2">
    <source>
        <dbReference type="SAM" id="MobiDB-lite"/>
    </source>
</evidence>
<feature type="region of interest" description="Disordered" evidence="2">
    <location>
        <begin position="403"/>
        <end position="433"/>
    </location>
</feature>
<keyword evidence="4" id="KW-0418">Kinase</keyword>
<keyword evidence="4" id="KW-0808">Transferase</keyword>
<gene>
    <name evidence="4" type="ORF">PPERSA_04163</name>
</gene>
<dbReference type="InterPro" id="IPR011009">
    <property type="entry name" value="Kinase-like_dom_sf"/>
</dbReference>
<dbReference type="InParanoid" id="A0A0V0QMV9"/>
<feature type="region of interest" description="Disordered" evidence="2">
    <location>
        <begin position="552"/>
        <end position="610"/>
    </location>
</feature>
<dbReference type="Pfam" id="PF00069">
    <property type="entry name" value="Pkinase"/>
    <property type="match status" value="1"/>
</dbReference>
<feature type="compositionally biased region" description="Basic and acidic residues" evidence="2">
    <location>
        <begin position="558"/>
        <end position="570"/>
    </location>
</feature>
<dbReference type="Proteomes" id="UP000054937">
    <property type="component" value="Unassembled WGS sequence"/>
</dbReference>
<protein>
    <recommendedName>
        <fullName evidence="1">Casein kinase I</fullName>
    </recommendedName>
</protein>
<dbReference type="Gene3D" id="1.10.510.10">
    <property type="entry name" value="Transferase(Phosphotransferase) domain 1"/>
    <property type="match status" value="1"/>
</dbReference>
<accession>A0A0V0QMV9</accession>
<dbReference type="PROSITE" id="PS50011">
    <property type="entry name" value="PROTEIN_KINASE_DOM"/>
    <property type="match status" value="1"/>
</dbReference>
<dbReference type="PANTHER" id="PTHR11909">
    <property type="entry name" value="CASEIN KINASE-RELATED"/>
    <property type="match status" value="1"/>
</dbReference>
<evidence type="ECO:0000313" key="4">
    <source>
        <dbReference type="EMBL" id="KRX03611.1"/>
    </source>
</evidence>
<feature type="domain" description="Protein kinase" evidence="3">
    <location>
        <begin position="28"/>
        <end position="407"/>
    </location>
</feature>
<evidence type="ECO:0000313" key="5">
    <source>
        <dbReference type="Proteomes" id="UP000054937"/>
    </source>
</evidence>
<evidence type="ECO:0000256" key="1">
    <source>
        <dbReference type="ARBA" id="ARBA00023860"/>
    </source>
</evidence>
<dbReference type="OrthoDB" id="5579860at2759"/>
<feature type="compositionally biased region" description="Low complexity" evidence="2">
    <location>
        <begin position="409"/>
        <end position="428"/>
    </location>
</feature>
<feature type="compositionally biased region" description="Low complexity" evidence="2">
    <location>
        <begin position="57"/>
        <end position="72"/>
    </location>
</feature>
<dbReference type="InterPro" id="IPR000719">
    <property type="entry name" value="Prot_kinase_dom"/>
</dbReference>
<dbReference type="AlphaFoldDB" id="A0A0V0QMV9"/>
<feature type="compositionally biased region" description="Polar residues" evidence="2">
    <location>
        <begin position="73"/>
        <end position="93"/>
    </location>
</feature>
<keyword evidence="5" id="KW-1185">Reference proteome</keyword>
<reference evidence="4 5" key="1">
    <citation type="journal article" date="2015" name="Sci. Rep.">
        <title>Genome of the facultative scuticociliatosis pathogen Pseudocohnilembus persalinus provides insight into its virulence through horizontal gene transfer.</title>
        <authorList>
            <person name="Xiong J."/>
            <person name="Wang G."/>
            <person name="Cheng J."/>
            <person name="Tian M."/>
            <person name="Pan X."/>
            <person name="Warren A."/>
            <person name="Jiang C."/>
            <person name="Yuan D."/>
            <person name="Miao W."/>
        </authorList>
    </citation>
    <scope>NUCLEOTIDE SEQUENCE [LARGE SCALE GENOMIC DNA]</scope>
    <source>
        <strain evidence="4">36N120E</strain>
    </source>
</reference>
<organism evidence="4 5">
    <name type="scientific">Pseudocohnilembus persalinus</name>
    <name type="common">Ciliate</name>
    <dbReference type="NCBI Taxonomy" id="266149"/>
    <lineage>
        <taxon>Eukaryota</taxon>
        <taxon>Sar</taxon>
        <taxon>Alveolata</taxon>
        <taxon>Ciliophora</taxon>
        <taxon>Intramacronucleata</taxon>
        <taxon>Oligohymenophorea</taxon>
        <taxon>Scuticociliatia</taxon>
        <taxon>Philasterida</taxon>
        <taxon>Pseudocohnilembidae</taxon>
        <taxon>Pseudocohnilembus</taxon>
    </lineage>
</organism>
<proteinExistence type="predicted"/>
<dbReference type="EMBL" id="LDAU01000129">
    <property type="protein sequence ID" value="KRX03611.1"/>
    <property type="molecule type" value="Genomic_DNA"/>
</dbReference>
<evidence type="ECO:0000259" key="3">
    <source>
        <dbReference type="PROSITE" id="PS50011"/>
    </source>
</evidence>
<dbReference type="SUPFAM" id="SSF56112">
    <property type="entry name" value="Protein kinase-like (PK-like)"/>
    <property type="match status" value="1"/>
</dbReference>